<evidence type="ECO:0000313" key="1">
    <source>
        <dbReference type="EMBL" id="AWB67251.1"/>
    </source>
</evidence>
<dbReference type="KEGG" id="cate:C2869_12730"/>
<evidence type="ECO:0000313" key="2">
    <source>
        <dbReference type="Proteomes" id="UP000244441"/>
    </source>
</evidence>
<dbReference type="OrthoDB" id="6387004at2"/>
<dbReference type="EMBL" id="CP026604">
    <property type="protein sequence ID" value="AWB67251.1"/>
    <property type="molecule type" value="Genomic_DNA"/>
</dbReference>
<name>A0A2S0VSR2_9ALTE</name>
<dbReference type="AlphaFoldDB" id="A0A2S0VSR2"/>
<organism evidence="1 2">
    <name type="scientific">Saccharobesus litoralis</name>
    <dbReference type="NCBI Taxonomy" id="2172099"/>
    <lineage>
        <taxon>Bacteria</taxon>
        <taxon>Pseudomonadati</taxon>
        <taxon>Pseudomonadota</taxon>
        <taxon>Gammaproteobacteria</taxon>
        <taxon>Alteromonadales</taxon>
        <taxon>Alteromonadaceae</taxon>
        <taxon>Saccharobesus</taxon>
    </lineage>
</organism>
<accession>A0A2S0VSR2</accession>
<sequence length="109" mass="11351">MAIGSVQNSINSAIISSTFGNSGGQNRDLLSTALNKEQENKALTTQDLLANTASQQIGLTSKFLNSLDGGDSLTNELVGLQTFAKNQQATDALPDNVGNVVGTIINELV</sequence>
<dbReference type="Proteomes" id="UP000244441">
    <property type="component" value="Chromosome"/>
</dbReference>
<reference evidence="1 2" key="1">
    <citation type="submission" date="2018-01" db="EMBL/GenBank/DDBJ databases">
        <title>Genome sequence of a Cantenovulum-like bacteria.</title>
        <authorList>
            <person name="Tan W.R."/>
            <person name="Lau N.-S."/>
            <person name="Go F."/>
            <person name="Amirul A.-A.A."/>
        </authorList>
    </citation>
    <scope>NUCLEOTIDE SEQUENCE [LARGE SCALE GENOMIC DNA]</scope>
    <source>
        <strain evidence="1 2">CCB-QB4</strain>
    </source>
</reference>
<gene>
    <name evidence="1" type="ORF">C2869_12730</name>
</gene>
<proteinExistence type="predicted"/>
<dbReference type="RefSeq" id="WP_108603298.1">
    <property type="nucleotide sequence ID" value="NZ_CP026604.1"/>
</dbReference>
<protein>
    <submittedName>
        <fullName evidence="1">Uncharacterized protein</fullName>
    </submittedName>
</protein>
<keyword evidence="2" id="KW-1185">Reference proteome</keyword>